<gene>
    <name evidence="6" type="ORF">RGD00_07560</name>
</gene>
<evidence type="ECO:0000256" key="3">
    <source>
        <dbReference type="ARBA" id="ARBA00022970"/>
    </source>
</evidence>
<dbReference type="Gene3D" id="3.40.50.2300">
    <property type="match status" value="2"/>
</dbReference>
<dbReference type="Pfam" id="PF13458">
    <property type="entry name" value="Peripla_BP_6"/>
    <property type="match status" value="1"/>
</dbReference>
<protein>
    <submittedName>
        <fullName evidence="6">ABC transporter substrate-binding protein</fullName>
    </submittedName>
</protein>
<sequence>MHATIKLGAALALAAGVLPAAQAQAADPIRIGFAIAESGWLSNYDLAPLRAAITKIDEINAAGGLLGRQIEYTIADTKTEQERSASIGAEMVSNGVDMLVVSCDYDFGAPAALAANSAGIITMSLCAGDPKMGVQGVGPYAFTANSAAQSEGIAMAEYAQTKMGLKTAYILEDVIIEYNKSACAGFRTAWKAGGGEDSIVGEDTFRNEDPSIAAQITRIKALPTPPDAIYICSVTPGGASAVRQLRAAGIDTPILADTAMVDNYWLNAVPGLKDFYLPGFMSLYGDDPRPEMNAFLDAFKARWNEPPVSSYAVLGYSLIESWARGVEKAGTVDSDAVLAEMNQFKDEPFTAGPTTFTDQMHIQVDRPWLIMKVENDSFRAVELFRNTIVPDMQLLFRVGQ</sequence>
<reference evidence="6 7" key="1">
    <citation type="submission" date="2023-09" db="EMBL/GenBank/DDBJ databases">
        <title>Xinfangfangia sedmenti sp. nov., isolated the sedment.</title>
        <authorList>
            <person name="Xu L."/>
        </authorList>
    </citation>
    <scope>NUCLEOTIDE SEQUENCE [LARGE SCALE GENOMIC DNA]</scope>
    <source>
        <strain evidence="6 7">LG-4</strain>
    </source>
</reference>
<dbReference type="InterPro" id="IPR051010">
    <property type="entry name" value="BCAA_transport"/>
</dbReference>
<dbReference type="EMBL" id="JAVKPH010000006">
    <property type="protein sequence ID" value="MDR5652455.1"/>
    <property type="molecule type" value="Genomic_DNA"/>
</dbReference>
<name>A0ABU1F6F2_9RHOB</name>
<dbReference type="SUPFAM" id="SSF53822">
    <property type="entry name" value="Periplasmic binding protein-like I"/>
    <property type="match status" value="1"/>
</dbReference>
<dbReference type="InterPro" id="IPR028081">
    <property type="entry name" value="Leu-bd"/>
</dbReference>
<feature type="chain" id="PRO_5045095498" evidence="4">
    <location>
        <begin position="26"/>
        <end position="400"/>
    </location>
</feature>
<dbReference type="PANTHER" id="PTHR30483">
    <property type="entry name" value="LEUCINE-SPECIFIC-BINDING PROTEIN"/>
    <property type="match status" value="1"/>
</dbReference>
<evidence type="ECO:0000259" key="5">
    <source>
        <dbReference type="Pfam" id="PF13458"/>
    </source>
</evidence>
<proteinExistence type="inferred from homology"/>
<comment type="caution">
    <text evidence="6">The sequence shown here is derived from an EMBL/GenBank/DDBJ whole genome shotgun (WGS) entry which is preliminary data.</text>
</comment>
<keyword evidence="2 4" id="KW-0732">Signal</keyword>
<keyword evidence="3" id="KW-0813">Transport</keyword>
<evidence type="ECO:0000256" key="2">
    <source>
        <dbReference type="ARBA" id="ARBA00022729"/>
    </source>
</evidence>
<evidence type="ECO:0000256" key="1">
    <source>
        <dbReference type="ARBA" id="ARBA00010062"/>
    </source>
</evidence>
<comment type="similarity">
    <text evidence="1">Belongs to the leucine-binding protein family.</text>
</comment>
<evidence type="ECO:0000256" key="4">
    <source>
        <dbReference type="SAM" id="SignalP"/>
    </source>
</evidence>
<dbReference type="Proteomes" id="UP001247754">
    <property type="component" value="Unassembled WGS sequence"/>
</dbReference>
<keyword evidence="3" id="KW-0029">Amino-acid transport</keyword>
<feature type="domain" description="Leucine-binding protein" evidence="5">
    <location>
        <begin position="28"/>
        <end position="375"/>
    </location>
</feature>
<evidence type="ECO:0000313" key="6">
    <source>
        <dbReference type="EMBL" id="MDR5652455.1"/>
    </source>
</evidence>
<organism evidence="6 7">
    <name type="scientific">Ruixingdingia sedimenti</name>
    <dbReference type="NCBI Taxonomy" id="3073604"/>
    <lineage>
        <taxon>Bacteria</taxon>
        <taxon>Pseudomonadati</taxon>
        <taxon>Pseudomonadota</taxon>
        <taxon>Alphaproteobacteria</taxon>
        <taxon>Rhodobacterales</taxon>
        <taxon>Paracoccaceae</taxon>
        <taxon>Ruixingdingia</taxon>
    </lineage>
</organism>
<feature type="signal peptide" evidence="4">
    <location>
        <begin position="1"/>
        <end position="25"/>
    </location>
</feature>
<keyword evidence="7" id="KW-1185">Reference proteome</keyword>
<accession>A0ABU1F6F2</accession>
<dbReference type="PANTHER" id="PTHR30483:SF6">
    <property type="entry name" value="PERIPLASMIC BINDING PROTEIN OF ABC TRANSPORTER FOR NATURAL AMINO ACIDS"/>
    <property type="match status" value="1"/>
</dbReference>
<dbReference type="RefSeq" id="WP_310456701.1">
    <property type="nucleotide sequence ID" value="NZ_JAVKPH010000006.1"/>
</dbReference>
<dbReference type="InterPro" id="IPR028082">
    <property type="entry name" value="Peripla_BP_I"/>
</dbReference>
<evidence type="ECO:0000313" key="7">
    <source>
        <dbReference type="Proteomes" id="UP001247754"/>
    </source>
</evidence>